<sequence>MEPATEDDGGFMGVHVGENMAPALVSVHPKGAHIVVSIGAGLRIFDFLKNTPVAVEDNTTPGKHGEAIRAVAFNEEGTLFASAGDDKLVKLWITETWSCVKTTRLPKKVTSVAFSKDSKWVLFADKFGAVHCLPTEVKDGKDEPFQLLAHCCSIITDLEVTSDGKYIVTSDRDFKIRVSTIMGDISRLDVDCALGSTFQLFELILCVVAFTEHERLDQVSVFPRDPLKGAPEIWKYCLGHSSFVTCTAFVGKRSSGQQFLVSGSGDSTVRLWDYYNGKMLDVFYTGEVEELRNGKVEDDSSRAVSGLSVSPDGSVVAVLIERFSGVLLLHYDDATKKLTHLESIFLSEQVSPTSLAFDVDSRLWLVAGAAESIELGDQLVTPEDAAAAEARAQMVARTAVAHVRLIRKHTSDLGGEDNARETLAAYKLCEEDSMPGGESLRLALQGSRADAGEVAVAAEAAEQAMRKLMSKRQYTIEQRENRKRFRNDKKLENKEG</sequence>
<dbReference type="GO" id="GO:0106004">
    <property type="term" value="P:tRNA (guanine-N7)-methylation"/>
    <property type="evidence" value="ECO:0007669"/>
    <property type="project" value="UniProtKB-UniRule"/>
</dbReference>
<dbReference type="PANTHER" id="PTHR16288">
    <property type="entry name" value="WD40 REPEAT PROTEIN 4"/>
    <property type="match status" value="1"/>
</dbReference>
<dbReference type="GO" id="GO:0005829">
    <property type="term" value="C:cytosol"/>
    <property type="evidence" value="ECO:0007669"/>
    <property type="project" value="TreeGrafter"/>
</dbReference>
<evidence type="ECO:0000256" key="3">
    <source>
        <dbReference type="ARBA" id="ARBA00022694"/>
    </source>
</evidence>
<evidence type="ECO:0000256" key="5">
    <source>
        <dbReference type="ARBA" id="ARBA00023242"/>
    </source>
</evidence>
<dbReference type="Pfam" id="PF00400">
    <property type="entry name" value="WD40"/>
    <property type="match status" value="3"/>
</dbReference>
<evidence type="ECO:0000256" key="1">
    <source>
        <dbReference type="ARBA" id="ARBA00004123"/>
    </source>
</evidence>
<dbReference type="GO" id="GO:0005634">
    <property type="term" value="C:nucleus"/>
    <property type="evidence" value="ECO:0007669"/>
    <property type="project" value="UniProtKB-SubCell"/>
</dbReference>
<dbReference type="InterPro" id="IPR001680">
    <property type="entry name" value="WD40_rpt"/>
</dbReference>
<name>A0A176WB24_MARPO</name>
<keyword evidence="4 6" id="KW-0677">Repeat</keyword>
<dbReference type="HAMAP" id="MF_03056">
    <property type="entry name" value="TRM82"/>
    <property type="match status" value="1"/>
</dbReference>
<dbReference type="Gene3D" id="2.130.10.10">
    <property type="entry name" value="YVTN repeat-like/Quinoprotein amine dehydrogenase"/>
    <property type="match status" value="2"/>
</dbReference>
<dbReference type="SMART" id="SM00320">
    <property type="entry name" value="WD40"/>
    <property type="match status" value="4"/>
</dbReference>
<evidence type="ECO:0000256" key="4">
    <source>
        <dbReference type="ARBA" id="ARBA00022737"/>
    </source>
</evidence>
<protein>
    <recommendedName>
        <fullName evidence="6">tRNA (guanine-N(7)-)-methyltransferase non-catalytic subunit</fullName>
    </recommendedName>
    <alternativeName>
        <fullName evidence="6">WD repeat-containing protein 4 homolog</fullName>
    </alternativeName>
</protein>
<dbReference type="InterPro" id="IPR015943">
    <property type="entry name" value="WD40/YVTN_repeat-like_dom_sf"/>
</dbReference>
<comment type="caution">
    <text evidence="9">The sequence shown here is derived from an EMBL/GenBank/DDBJ whole genome shotgun (WGS) entry which is preliminary data.</text>
</comment>
<evidence type="ECO:0000256" key="8">
    <source>
        <dbReference type="SAM" id="MobiDB-lite"/>
    </source>
</evidence>
<dbReference type="InterPro" id="IPR036322">
    <property type="entry name" value="WD40_repeat_dom_sf"/>
</dbReference>
<dbReference type="AlphaFoldDB" id="A0A176WB24"/>
<dbReference type="GO" id="GO:0043527">
    <property type="term" value="C:tRNA methyltransferase complex"/>
    <property type="evidence" value="ECO:0007669"/>
    <property type="project" value="TreeGrafter"/>
</dbReference>
<feature type="repeat" description="WD" evidence="7">
    <location>
        <begin position="61"/>
        <end position="102"/>
    </location>
</feature>
<accession>A0A176WB24</accession>
<evidence type="ECO:0000256" key="6">
    <source>
        <dbReference type="HAMAP-Rule" id="MF_03056"/>
    </source>
</evidence>
<comment type="similarity">
    <text evidence="6">Belongs to the WD repeat TRM82 family.</text>
</comment>
<evidence type="ECO:0000256" key="7">
    <source>
        <dbReference type="PROSITE-ProRule" id="PRU00221"/>
    </source>
</evidence>
<feature type="region of interest" description="Disordered" evidence="8">
    <location>
        <begin position="473"/>
        <end position="496"/>
    </location>
</feature>
<gene>
    <name evidence="9" type="ORF">AXG93_2956s1310</name>
</gene>
<proteinExistence type="inferred from homology"/>
<dbReference type="EMBL" id="LVLJ01001345">
    <property type="protein sequence ID" value="OAE30279.1"/>
    <property type="molecule type" value="Genomic_DNA"/>
</dbReference>
<comment type="pathway">
    <text evidence="6">tRNA modification; N(7)-methylguanine-tRNA biosynthesis.</text>
</comment>
<dbReference type="SUPFAM" id="SSF50978">
    <property type="entry name" value="WD40 repeat-like"/>
    <property type="match status" value="1"/>
</dbReference>
<dbReference type="PANTHER" id="PTHR16288:SF0">
    <property type="entry name" value="TRNA (GUANINE-N(7)-)-METHYLTRANSFERASE NON-CATALYTIC SUBUNIT WDR4"/>
    <property type="match status" value="1"/>
</dbReference>
<dbReference type="InterPro" id="IPR028884">
    <property type="entry name" value="Trm82"/>
</dbReference>
<keyword evidence="10" id="KW-1185">Reference proteome</keyword>
<reference evidence="9" key="1">
    <citation type="submission" date="2016-03" db="EMBL/GenBank/DDBJ databases">
        <title>Mechanisms controlling the formation of the plant cell surface in tip-growing cells are functionally conserved among land plants.</title>
        <authorList>
            <person name="Honkanen S."/>
            <person name="Jones V.A."/>
            <person name="Morieri G."/>
            <person name="Champion C."/>
            <person name="Hetherington A.J."/>
            <person name="Kelly S."/>
            <person name="Saint-Marcoux D."/>
            <person name="Proust H."/>
            <person name="Prescott H."/>
            <person name="Dolan L."/>
        </authorList>
    </citation>
    <scope>NUCLEOTIDE SEQUENCE [LARGE SCALE GENOMIC DNA]</scope>
    <source>
        <tissue evidence="9">Whole gametophyte</tissue>
    </source>
</reference>
<dbReference type="UniPathway" id="UPA00989"/>
<dbReference type="PROSITE" id="PS50082">
    <property type="entry name" value="WD_REPEATS_2"/>
    <property type="match status" value="2"/>
</dbReference>
<keyword evidence="3 6" id="KW-0819">tRNA processing</keyword>
<comment type="subcellular location">
    <subcellularLocation>
        <location evidence="1 6">Nucleus</location>
    </subcellularLocation>
</comment>
<keyword evidence="5 6" id="KW-0539">Nucleus</keyword>
<evidence type="ECO:0000313" key="9">
    <source>
        <dbReference type="EMBL" id="OAE30279.1"/>
    </source>
</evidence>
<comment type="function">
    <text evidence="6">Required for the formation of N(7)-methylguanine at position 46 (m7G46) in tRNA. In the complex, it is required to stabilize and induce conformational changes of the catalytic subunit.</text>
</comment>
<feature type="repeat" description="WD" evidence="7">
    <location>
        <begin position="237"/>
        <end position="282"/>
    </location>
</feature>
<organism evidence="9 10">
    <name type="scientific">Marchantia polymorpha subsp. ruderalis</name>
    <dbReference type="NCBI Taxonomy" id="1480154"/>
    <lineage>
        <taxon>Eukaryota</taxon>
        <taxon>Viridiplantae</taxon>
        <taxon>Streptophyta</taxon>
        <taxon>Embryophyta</taxon>
        <taxon>Marchantiophyta</taxon>
        <taxon>Marchantiopsida</taxon>
        <taxon>Marchantiidae</taxon>
        <taxon>Marchantiales</taxon>
        <taxon>Marchantiaceae</taxon>
        <taxon>Marchantia</taxon>
    </lineage>
</organism>
<dbReference type="Proteomes" id="UP000077202">
    <property type="component" value="Unassembled WGS sequence"/>
</dbReference>
<comment type="subunit">
    <text evidence="6">Forms a heterodimer with the catalytic subunit.</text>
</comment>
<dbReference type="PROSITE" id="PS50294">
    <property type="entry name" value="WD_REPEATS_REGION"/>
    <property type="match status" value="2"/>
</dbReference>
<keyword evidence="2 6" id="KW-0853">WD repeat</keyword>
<evidence type="ECO:0000256" key="2">
    <source>
        <dbReference type="ARBA" id="ARBA00022574"/>
    </source>
</evidence>
<evidence type="ECO:0000313" key="10">
    <source>
        <dbReference type="Proteomes" id="UP000077202"/>
    </source>
</evidence>